<dbReference type="OMA" id="EFARCPQ"/>
<dbReference type="OrthoDB" id="6132489at2759"/>
<dbReference type="Proteomes" id="UP000007110">
    <property type="component" value="Unassembled WGS sequence"/>
</dbReference>
<name>A0A7M7RFH7_STRPU</name>
<evidence type="ECO:0000313" key="3">
    <source>
        <dbReference type="Proteomes" id="UP000007110"/>
    </source>
</evidence>
<dbReference type="KEGG" id="spu:593876"/>
<dbReference type="EnsemblMetazoa" id="XM_793334">
    <property type="protein sequence ID" value="XP_798427"/>
    <property type="gene ID" value="LOC593876"/>
</dbReference>
<dbReference type="PANTHER" id="PTHR35842">
    <property type="entry name" value="SI:CH211-67E16.11"/>
    <property type="match status" value="1"/>
</dbReference>
<dbReference type="RefSeq" id="XP_798427.3">
    <property type="nucleotide sequence ID" value="XM_793334.5"/>
</dbReference>
<dbReference type="AlphaFoldDB" id="A0A7M7RFH7"/>
<sequence>MGLLDQQIIYRTHVSLFHILCCFLQLSSTLVSNTYRTDVLTNHGHHTTAEMQLHRWAVAAMDYPRTLDCTVVPFIRERECLQLVQRPETEMNLYVAPPRPGGYHAVLPDGGLSGSGTHDVVLAIDPYPRASFGHLVIIFFLDFDLDLDSCQDRGGKYLASGECLQLAEKQRCRNRLWPRSGRRRCDINFLPHVYSPFDETREQHLVCRDDAILGFGACPTYRSDAANYSTNCELNKNTRRCEVPSLKVKARCKVYEICDQAVLISGGWNRQTSLQSSADNVRDMYSVLRKNGFRRPNIKTFFADTSSVLEGIDEEGSRHTYPATHKMAIQSHLSTLCRTPYCVESLVIYLNSPTLADGTMLLWDTNQDGIANVDEQYTVSEFLEDISDCNARHIYIIADQSFSGRLVDALQLRSDTPHHENVVVFTSGGSLEYSWNSELTNRWMNSNHTTLCVDEIHRGYEGTLSSTPILYESSQNAANTTLFGAPCDMLPFLTPHELRVTYMGCQNLPMTLWWFRFQSTRSTRSTHR</sequence>
<keyword evidence="3" id="KW-1185">Reference proteome</keyword>
<keyword evidence="1" id="KW-0732">Signal</keyword>
<feature type="chain" id="PRO_5029858159" evidence="1">
    <location>
        <begin position="30"/>
        <end position="528"/>
    </location>
</feature>
<accession>A0A7M7RFH7</accession>
<dbReference type="GeneID" id="593876"/>
<reference evidence="2" key="2">
    <citation type="submission" date="2021-01" db="UniProtKB">
        <authorList>
            <consortium name="EnsemblMetazoa"/>
        </authorList>
    </citation>
    <scope>IDENTIFICATION</scope>
</reference>
<evidence type="ECO:0000313" key="2">
    <source>
        <dbReference type="EnsemblMetazoa" id="XP_798427"/>
    </source>
</evidence>
<proteinExistence type="predicted"/>
<protein>
    <submittedName>
        <fullName evidence="2">Uncharacterized protein</fullName>
    </submittedName>
</protein>
<feature type="signal peptide" evidence="1">
    <location>
        <begin position="1"/>
        <end position="29"/>
    </location>
</feature>
<dbReference type="InParanoid" id="A0A7M7RFH7"/>
<reference evidence="3" key="1">
    <citation type="submission" date="2015-02" db="EMBL/GenBank/DDBJ databases">
        <title>Genome sequencing for Strongylocentrotus purpuratus.</title>
        <authorList>
            <person name="Murali S."/>
            <person name="Liu Y."/>
            <person name="Vee V."/>
            <person name="English A."/>
            <person name="Wang M."/>
            <person name="Skinner E."/>
            <person name="Han Y."/>
            <person name="Muzny D.M."/>
            <person name="Worley K.C."/>
            <person name="Gibbs R.A."/>
        </authorList>
    </citation>
    <scope>NUCLEOTIDE SEQUENCE</scope>
</reference>
<evidence type="ECO:0000256" key="1">
    <source>
        <dbReference type="SAM" id="SignalP"/>
    </source>
</evidence>
<dbReference type="PANTHER" id="PTHR35842:SF1">
    <property type="entry name" value="SI:CH211-67E16.11"/>
    <property type="match status" value="1"/>
</dbReference>
<organism evidence="2 3">
    <name type="scientific">Strongylocentrotus purpuratus</name>
    <name type="common">Purple sea urchin</name>
    <dbReference type="NCBI Taxonomy" id="7668"/>
    <lineage>
        <taxon>Eukaryota</taxon>
        <taxon>Metazoa</taxon>
        <taxon>Echinodermata</taxon>
        <taxon>Eleutherozoa</taxon>
        <taxon>Echinozoa</taxon>
        <taxon>Echinoidea</taxon>
        <taxon>Euechinoidea</taxon>
        <taxon>Echinacea</taxon>
        <taxon>Camarodonta</taxon>
        <taxon>Echinidea</taxon>
        <taxon>Strongylocentrotidae</taxon>
        <taxon>Strongylocentrotus</taxon>
    </lineage>
</organism>